<sequence>MNRSIERVSAPVQPGHTAGVSREAATRVLIGNAFAFNLGFYMVLPYLFSYMQADLAMQAASIGLVLGIRVLSQQGLFLMGGWLGDLWGYRPTIIWGCALRAAGFLMLGHSLNLYGLLLGAAFTGLAGALFTPSSQAYLSLLHPDETRRRQVFVWHHWMSQAGMLLGPLVGLWAGTHGFRTTALVAGGLFGIFMLVQWRLLPVETTLSGSAKQADVPPDPQAGAWRGLLRHRTFWLFSLWSGGYSILFQQLYLAVPAHLQAQQTGTAPVTHIFTLTAVFSIALQWPASRYLAPLLGTARAMGMGLMLMGSAYGSLLVLEPGRLAMVSMVFALLFSAGSVLVYPLINSEVARYAPSVSRARYYGLLAGVGGLISLIGNMLVGAVLDRSPHGPEAGLWWVLCACGVGSGVLLWRHVHRQSVGLLATKAV</sequence>
<accession>A0ABU3KMC4</accession>
<evidence type="ECO:0000256" key="5">
    <source>
        <dbReference type="ARBA" id="ARBA00022989"/>
    </source>
</evidence>
<dbReference type="Proteomes" id="UP001321700">
    <property type="component" value="Unassembled WGS sequence"/>
</dbReference>
<reference evidence="9 10" key="1">
    <citation type="submission" date="2023-08" db="EMBL/GenBank/DDBJ databases">
        <title>Rhodoferax potami sp. nov. and Rhodoferax mekongensis sp. nov., isolated from the Mekong River in Thailand.</title>
        <authorList>
            <person name="Kitikhun S."/>
            <person name="Charoenyingcharoen P."/>
            <person name="Siriarchawattana P."/>
            <person name="Likhitrattanapisal S."/>
            <person name="Nilsakha T."/>
            <person name="Chanpet A."/>
            <person name="Rattanawaree P."/>
            <person name="Ingsriswang S."/>
        </authorList>
    </citation>
    <scope>NUCLEOTIDE SEQUENCE [LARGE SCALE GENOMIC DNA]</scope>
    <source>
        <strain evidence="9 10">TBRC 17660</strain>
    </source>
</reference>
<dbReference type="EMBL" id="JAVBIK010000001">
    <property type="protein sequence ID" value="MDT7518840.1"/>
    <property type="molecule type" value="Genomic_DNA"/>
</dbReference>
<evidence type="ECO:0000256" key="4">
    <source>
        <dbReference type="ARBA" id="ARBA00022692"/>
    </source>
</evidence>
<gene>
    <name evidence="9" type="ORF">RAE19_08990</name>
</gene>
<keyword evidence="3" id="KW-1003">Cell membrane</keyword>
<evidence type="ECO:0000256" key="7">
    <source>
        <dbReference type="SAM" id="Phobius"/>
    </source>
</evidence>
<keyword evidence="5 7" id="KW-1133">Transmembrane helix</keyword>
<keyword evidence="4 7" id="KW-0812">Transmembrane</keyword>
<feature type="transmembrane region" description="Helical" evidence="7">
    <location>
        <begin position="360"/>
        <end position="381"/>
    </location>
</feature>
<dbReference type="Pfam" id="PF07690">
    <property type="entry name" value="MFS_1"/>
    <property type="match status" value="1"/>
</dbReference>
<evidence type="ECO:0000256" key="3">
    <source>
        <dbReference type="ARBA" id="ARBA00022475"/>
    </source>
</evidence>
<feature type="transmembrane region" description="Helical" evidence="7">
    <location>
        <begin position="323"/>
        <end position="344"/>
    </location>
</feature>
<dbReference type="InterPro" id="IPR050171">
    <property type="entry name" value="MFS_Transporters"/>
</dbReference>
<evidence type="ECO:0000259" key="8">
    <source>
        <dbReference type="PROSITE" id="PS50850"/>
    </source>
</evidence>
<dbReference type="InterPro" id="IPR020846">
    <property type="entry name" value="MFS_dom"/>
</dbReference>
<dbReference type="PANTHER" id="PTHR23517:SF2">
    <property type="entry name" value="MULTIDRUG RESISTANCE PROTEIN MDTH"/>
    <property type="match status" value="1"/>
</dbReference>
<feature type="transmembrane region" description="Helical" evidence="7">
    <location>
        <begin position="152"/>
        <end position="174"/>
    </location>
</feature>
<dbReference type="InterPro" id="IPR036259">
    <property type="entry name" value="MFS_trans_sf"/>
</dbReference>
<feature type="transmembrane region" description="Helical" evidence="7">
    <location>
        <begin position="233"/>
        <end position="254"/>
    </location>
</feature>
<protein>
    <submittedName>
        <fullName evidence="9">MFS transporter</fullName>
    </submittedName>
</protein>
<evidence type="ECO:0000256" key="1">
    <source>
        <dbReference type="ARBA" id="ARBA00004651"/>
    </source>
</evidence>
<organism evidence="9 10">
    <name type="scientific">Rhodoferax potami</name>
    <dbReference type="NCBI Taxonomy" id="3068338"/>
    <lineage>
        <taxon>Bacteria</taxon>
        <taxon>Pseudomonadati</taxon>
        <taxon>Pseudomonadota</taxon>
        <taxon>Betaproteobacteria</taxon>
        <taxon>Burkholderiales</taxon>
        <taxon>Comamonadaceae</taxon>
        <taxon>Rhodoferax</taxon>
    </lineage>
</organism>
<keyword evidence="2" id="KW-0813">Transport</keyword>
<dbReference type="PANTHER" id="PTHR23517">
    <property type="entry name" value="RESISTANCE PROTEIN MDTM, PUTATIVE-RELATED-RELATED"/>
    <property type="match status" value="1"/>
</dbReference>
<comment type="subcellular location">
    <subcellularLocation>
        <location evidence="1">Cell membrane</location>
        <topology evidence="1">Multi-pass membrane protein</topology>
    </subcellularLocation>
</comment>
<feature type="transmembrane region" description="Helical" evidence="7">
    <location>
        <begin position="93"/>
        <end position="111"/>
    </location>
</feature>
<keyword evidence="10" id="KW-1185">Reference proteome</keyword>
<comment type="caution">
    <text evidence="9">The sequence shown here is derived from an EMBL/GenBank/DDBJ whole genome shotgun (WGS) entry which is preliminary data.</text>
</comment>
<proteinExistence type="predicted"/>
<dbReference type="InterPro" id="IPR011701">
    <property type="entry name" value="MFS"/>
</dbReference>
<evidence type="ECO:0000256" key="2">
    <source>
        <dbReference type="ARBA" id="ARBA00022448"/>
    </source>
</evidence>
<feature type="transmembrane region" description="Helical" evidence="7">
    <location>
        <begin position="117"/>
        <end position="140"/>
    </location>
</feature>
<evidence type="ECO:0000313" key="10">
    <source>
        <dbReference type="Proteomes" id="UP001321700"/>
    </source>
</evidence>
<dbReference type="Gene3D" id="1.20.1250.20">
    <property type="entry name" value="MFS general substrate transporter like domains"/>
    <property type="match status" value="1"/>
</dbReference>
<dbReference type="PROSITE" id="PS50850">
    <property type="entry name" value="MFS"/>
    <property type="match status" value="1"/>
</dbReference>
<feature type="transmembrane region" description="Helical" evidence="7">
    <location>
        <begin position="393"/>
        <end position="410"/>
    </location>
</feature>
<feature type="domain" description="Major facilitator superfamily (MFS) profile" evidence="8">
    <location>
        <begin position="25"/>
        <end position="426"/>
    </location>
</feature>
<dbReference type="CDD" id="cd17329">
    <property type="entry name" value="MFS_MdtH_MDR_like"/>
    <property type="match status" value="1"/>
</dbReference>
<feature type="transmembrane region" description="Helical" evidence="7">
    <location>
        <begin position="29"/>
        <end position="49"/>
    </location>
</feature>
<feature type="transmembrane region" description="Helical" evidence="7">
    <location>
        <begin position="266"/>
        <end position="284"/>
    </location>
</feature>
<evidence type="ECO:0000256" key="6">
    <source>
        <dbReference type="ARBA" id="ARBA00023136"/>
    </source>
</evidence>
<dbReference type="RefSeq" id="WP_313874556.1">
    <property type="nucleotide sequence ID" value="NZ_JAVBIK010000001.1"/>
</dbReference>
<feature type="transmembrane region" description="Helical" evidence="7">
    <location>
        <begin position="180"/>
        <end position="200"/>
    </location>
</feature>
<name>A0ABU3KMC4_9BURK</name>
<dbReference type="SUPFAM" id="SSF103473">
    <property type="entry name" value="MFS general substrate transporter"/>
    <property type="match status" value="1"/>
</dbReference>
<keyword evidence="6 7" id="KW-0472">Membrane</keyword>
<evidence type="ECO:0000313" key="9">
    <source>
        <dbReference type="EMBL" id="MDT7518840.1"/>
    </source>
</evidence>